<reference evidence="2 3" key="1">
    <citation type="submission" date="2018-09" db="EMBL/GenBank/DDBJ databases">
        <authorList>
            <person name="Tagini F."/>
        </authorList>
    </citation>
    <scope>NUCLEOTIDE SEQUENCE [LARGE SCALE GENOMIC DNA]</scope>
    <source>
        <strain evidence="2 3">MK142</strain>
    </source>
</reference>
<proteinExistence type="predicted"/>
<dbReference type="AlphaFoldDB" id="A0A498QJD8"/>
<gene>
    <name evidence="2" type="ORF">LAUMK142_00079</name>
</gene>
<evidence type="ECO:0000256" key="1">
    <source>
        <dbReference type="SAM" id="MobiDB-lite"/>
    </source>
</evidence>
<sequence length="287" mass="30470">MIECGARDNCGRRWPRSEALFGDVVIVWIDRNHIGAVAHGDDAEPYTCRVNISKVIVGAAIAPVRAGVAVADAGLAVAAMALGAVKQSLGEEGPKTVDPITDLFPLRGAIIGANRVAELTENDRAMGRALVRGGPADKLMRPGGVVDLLTAPGGLLDRVSVEGTALERILAPGGLADRLLAEDGPVERMFAEDGIIERMFAEDGVIDKLLAKNGPLEQFTEAAEILSRLQPAVETLTPTAATLESAVDTLNRMVNTLSGITDRIPRRRSARPTVRSKRNMDQDAVDQ</sequence>
<feature type="region of interest" description="Disordered" evidence="1">
    <location>
        <begin position="261"/>
        <end position="287"/>
    </location>
</feature>
<evidence type="ECO:0000313" key="2">
    <source>
        <dbReference type="EMBL" id="VBA45669.1"/>
    </source>
</evidence>
<dbReference type="Proteomes" id="UP000268285">
    <property type="component" value="Unassembled WGS sequence"/>
</dbReference>
<name>A0A498QJD8_9MYCO</name>
<keyword evidence="3" id="KW-1185">Reference proteome</keyword>
<evidence type="ECO:0000313" key="3">
    <source>
        <dbReference type="Proteomes" id="UP000268285"/>
    </source>
</evidence>
<dbReference type="EMBL" id="UPHU01000001">
    <property type="protein sequence ID" value="VBA45669.1"/>
    <property type="molecule type" value="Genomic_DNA"/>
</dbReference>
<feature type="compositionally biased region" description="Basic residues" evidence="1">
    <location>
        <begin position="265"/>
        <end position="277"/>
    </location>
</feature>
<organism evidence="2 3">
    <name type="scientific">Mycobacterium pseudokansasii</name>
    <dbReference type="NCBI Taxonomy" id="2341080"/>
    <lineage>
        <taxon>Bacteria</taxon>
        <taxon>Bacillati</taxon>
        <taxon>Actinomycetota</taxon>
        <taxon>Actinomycetes</taxon>
        <taxon>Mycobacteriales</taxon>
        <taxon>Mycobacteriaceae</taxon>
        <taxon>Mycobacterium</taxon>
    </lineage>
</organism>
<protein>
    <submittedName>
        <fullName evidence="2">Uncharacterized protein</fullName>
    </submittedName>
</protein>
<accession>A0A498QJD8</accession>